<accession>A0A4C1T4G9</accession>
<evidence type="ECO:0000313" key="3">
    <source>
        <dbReference type="Proteomes" id="UP000299102"/>
    </source>
</evidence>
<reference evidence="2 3" key="1">
    <citation type="journal article" date="2019" name="Commun. Biol.">
        <title>The bagworm genome reveals a unique fibroin gene that provides high tensile strength.</title>
        <authorList>
            <person name="Kono N."/>
            <person name="Nakamura H."/>
            <person name="Ohtoshi R."/>
            <person name="Tomita M."/>
            <person name="Numata K."/>
            <person name="Arakawa K."/>
        </authorList>
    </citation>
    <scope>NUCLEOTIDE SEQUENCE [LARGE SCALE GENOMIC DNA]</scope>
</reference>
<dbReference type="Proteomes" id="UP000299102">
    <property type="component" value="Unassembled WGS sequence"/>
</dbReference>
<proteinExistence type="predicted"/>
<feature type="domain" description="DUF4219" evidence="1">
    <location>
        <begin position="15"/>
        <end position="39"/>
    </location>
</feature>
<dbReference type="InterPro" id="IPR025314">
    <property type="entry name" value="DUF4219"/>
</dbReference>
<name>A0A4C1T4G9_EUMVA</name>
<dbReference type="OrthoDB" id="7920740at2759"/>
<dbReference type="Pfam" id="PF13961">
    <property type="entry name" value="DUF4219"/>
    <property type="match status" value="1"/>
</dbReference>
<protein>
    <recommendedName>
        <fullName evidence="1">DUF4219 domain-containing protein</fullName>
    </recommendedName>
</protein>
<evidence type="ECO:0000313" key="2">
    <source>
        <dbReference type="EMBL" id="GBP08161.1"/>
    </source>
</evidence>
<dbReference type="EMBL" id="BGZK01000029">
    <property type="protein sequence ID" value="GBP08161.1"/>
    <property type="molecule type" value="Genomic_DNA"/>
</dbReference>
<evidence type="ECO:0000259" key="1">
    <source>
        <dbReference type="Pfam" id="PF13961"/>
    </source>
</evidence>
<sequence>MGSNNNMTLIERLTDRDNFASWKFAVKTYLEHEDLWECVSGTGEVDPKKDVKANAQASKHWVQGRRQWLGTLLLAGLPDEYKPMIMAIESSGVAITADSIKTKLLQEVKIVIQVYSL</sequence>
<gene>
    <name evidence="2" type="ORF">EVAR_2945_1</name>
</gene>
<keyword evidence="3" id="KW-1185">Reference proteome</keyword>
<comment type="caution">
    <text evidence="2">The sequence shown here is derived from an EMBL/GenBank/DDBJ whole genome shotgun (WGS) entry which is preliminary data.</text>
</comment>
<organism evidence="2 3">
    <name type="scientific">Eumeta variegata</name>
    <name type="common">Bagworm moth</name>
    <name type="synonym">Eumeta japonica</name>
    <dbReference type="NCBI Taxonomy" id="151549"/>
    <lineage>
        <taxon>Eukaryota</taxon>
        <taxon>Metazoa</taxon>
        <taxon>Ecdysozoa</taxon>
        <taxon>Arthropoda</taxon>
        <taxon>Hexapoda</taxon>
        <taxon>Insecta</taxon>
        <taxon>Pterygota</taxon>
        <taxon>Neoptera</taxon>
        <taxon>Endopterygota</taxon>
        <taxon>Lepidoptera</taxon>
        <taxon>Glossata</taxon>
        <taxon>Ditrysia</taxon>
        <taxon>Tineoidea</taxon>
        <taxon>Psychidae</taxon>
        <taxon>Oiketicinae</taxon>
        <taxon>Eumeta</taxon>
    </lineage>
</organism>
<dbReference type="AlphaFoldDB" id="A0A4C1T4G9"/>